<dbReference type="SUPFAM" id="SSF101852">
    <property type="entry name" value="Bacterial fluorinating enzyme, C-terminal domain"/>
    <property type="match status" value="1"/>
</dbReference>
<gene>
    <name evidence="2" type="ORF">LDC_1979</name>
</gene>
<feature type="non-terminal residue" evidence="2">
    <location>
        <position position="1"/>
    </location>
</feature>
<dbReference type="InterPro" id="IPR023227">
    <property type="entry name" value="SAM_OH_AdoTrfase_C_sf"/>
</dbReference>
<organism evidence="2">
    <name type="scientific">sediment metagenome</name>
    <dbReference type="NCBI Taxonomy" id="749907"/>
    <lineage>
        <taxon>unclassified sequences</taxon>
        <taxon>metagenomes</taxon>
        <taxon>ecological metagenomes</taxon>
    </lineage>
</organism>
<sequence>GGLMADLAEIEIKGARVPYRPVFHAAAKGEVFWYVNSAGLVEIAANRTSAAARLGIAIGDPVRLPVLPGNRSH</sequence>
<evidence type="ECO:0000259" key="1">
    <source>
        <dbReference type="Pfam" id="PF20257"/>
    </source>
</evidence>
<feature type="domain" description="S-adenosyl-l-methionine hydroxide adenosyltransferase C-terminal" evidence="1">
    <location>
        <begin position="8"/>
        <end position="63"/>
    </location>
</feature>
<reference evidence="2" key="2">
    <citation type="journal article" date="2011" name="Microb. Ecol.">
        <title>Taxonomic and Functional Metagenomic Profiling of the Microbial Community in the Anoxic Sediment of a Sub-saline Shallow Lake (Laguna de Carrizo, Central Spain).</title>
        <authorList>
            <person name="Ferrer M."/>
            <person name="Guazzaroni M.E."/>
            <person name="Richter M."/>
            <person name="Garcia-Salamanca A."/>
            <person name="Yarza P."/>
            <person name="Suarez-Suarez A."/>
            <person name="Solano J."/>
            <person name="Alcaide M."/>
            <person name="van Dillewijn P."/>
            <person name="Molina-Henares M.A."/>
            <person name="Lopez-Cortes N."/>
            <person name="Al-Ramahi Y."/>
            <person name="Guerrero C."/>
            <person name="Acosta A."/>
            <person name="de Eugenio L.I."/>
            <person name="Martinez V."/>
            <person name="Marques S."/>
            <person name="Rojo F."/>
            <person name="Santero E."/>
            <person name="Genilloud O."/>
            <person name="Perez-Perez J."/>
            <person name="Rossello-Mora R."/>
            <person name="Ramos J.L."/>
        </authorList>
    </citation>
    <scope>NUCLEOTIDE SEQUENCE</scope>
</reference>
<name>D9PKB5_9ZZZZ</name>
<evidence type="ECO:0000313" key="2">
    <source>
        <dbReference type="EMBL" id="EFK96000.1"/>
    </source>
</evidence>
<protein>
    <recommendedName>
        <fullName evidence="1">S-adenosyl-l-methionine hydroxide adenosyltransferase C-terminal domain-containing protein</fullName>
    </recommendedName>
</protein>
<reference evidence="2" key="1">
    <citation type="submission" date="2010-07" db="EMBL/GenBank/DDBJ databases">
        <authorList>
            <consortium name="CONSOLIDER consortium CSD2007-00005"/>
            <person name="Guazzaroni M.-E."/>
            <person name="Richter M."/>
            <person name="Garcia-Salamanca A."/>
            <person name="Yarza P."/>
            <person name="Ferrer M."/>
        </authorList>
    </citation>
    <scope>NUCLEOTIDE SEQUENCE</scope>
</reference>
<dbReference type="AlphaFoldDB" id="D9PKB5"/>
<comment type="caution">
    <text evidence="2">The sequence shown here is derived from an EMBL/GenBank/DDBJ whole genome shotgun (WGS) entry which is preliminary data.</text>
</comment>
<dbReference type="EMBL" id="ADZX01000593">
    <property type="protein sequence ID" value="EFK96000.1"/>
    <property type="molecule type" value="Genomic_DNA"/>
</dbReference>
<dbReference type="InterPro" id="IPR046470">
    <property type="entry name" value="SAM_HAT_C"/>
</dbReference>
<accession>D9PKB5</accession>
<dbReference type="Pfam" id="PF20257">
    <property type="entry name" value="SAM_HAT_C"/>
    <property type="match status" value="1"/>
</dbReference>
<proteinExistence type="predicted"/>
<dbReference type="Gene3D" id="2.40.30.90">
    <property type="entry name" value="Bacterial fluorinating enzyme like"/>
    <property type="match status" value="1"/>
</dbReference>